<evidence type="ECO:0000256" key="5">
    <source>
        <dbReference type="ARBA" id="ARBA00023125"/>
    </source>
</evidence>
<evidence type="ECO:0000256" key="2">
    <source>
        <dbReference type="ARBA" id="ARBA00022596"/>
    </source>
</evidence>
<keyword evidence="3 7" id="KW-0479">Metal-binding</keyword>
<feature type="binding site" evidence="7">
    <location>
        <position position="94"/>
    </location>
    <ligand>
        <name>Ni(2+)</name>
        <dbReference type="ChEBI" id="CHEBI:49786"/>
    </ligand>
</feature>
<keyword evidence="5 7" id="KW-0238">DNA-binding</keyword>
<dbReference type="InterPro" id="IPR010985">
    <property type="entry name" value="Ribbon_hlx_hlx"/>
</dbReference>
<keyword evidence="11" id="KW-1185">Reference proteome</keyword>
<dbReference type="NCBIfam" id="NF002815">
    <property type="entry name" value="PRK02967.1"/>
    <property type="match status" value="1"/>
</dbReference>
<comment type="cofactor">
    <cofactor evidence="7">
        <name>Ni(2+)</name>
        <dbReference type="ChEBI" id="CHEBI:49786"/>
    </cofactor>
    <text evidence="7">Binds 1 nickel ion per subunit.</text>
</comment>
<dbReference type="Pfam" id="PF01402">
    <property type="entry name" value="RHH_1"/>
    <property type="match status" value="1"/>
</dbReference>
<dbReference type="PANTHER" id="PTHR34719:SF2">
    <property type="entry name" value="NICKEL-RESPONSIVE REGULATOR"/>
    <property type="match status" value="1"/>
</dbReference>
<dbReference type="HAMAP" id="MF_00476">
    <property type="entry name" value="NikR"/>
    <property type="match status" value="1"/>
</dbReference>
<keyword evidence="4 7" id="KW-0805">Transcription regulation</keyword>
<evidence type="ECO:0000259" key="8">
    <source>
        <dbReference type="Pfam" id="PF01402"/>
    </source>
</evidence>
<dbReference type="GO" id="GO:0003677">
    <property type="term" value="F:DNA binding"/>
    <property type="evidence" value="ECO:0007669"/>
    <property type="project" value="UniProtKB-KW"/>
</dbReference>
<dbReference type="PANTHER" id="PTHR34719">
    <property type="entry name" value="NICKEL-RESPONSIVE REGULATOR"/>
    <property type="match status" value="1"/>
</dbReference>
<dbReference type="Proteomes" id="UP000249746">
    <property type="component" value="Unassembled WGS sequence"/>
</dbReference>
<dbReference type="AlphaFoldDB" id="A0A2W6MY37"/>
<dbReference type="Pfam" id="PF08753">
    <property type="entry name" value="NikR_C"/>
    <property type="match status" value="1"/>
</dbReference>
<comment type="function">
    <text evidence="7">Transcriptional regulator.</text>
</comment>
<dbReference type="SUPFAM" id="SSF55021">
    <property type="entry name" value="ACT-like"/>
    <property type="match status" value="1"/>
</dbReference>
<dbReference type="InterPro" id="IPR002145">
    <property type="entry name" value="CopG"/>
</dbReference>
<dbReference type="RefSeq" id="WP_111229746.1">
    <property type="nucleotide sequence ID" value="NZ_NBIU01000011.1"/>
</dbReference>
<dbReference type="EMBL" id="NBIU01000011">
    <property type="protein sequence ID" value="PZT48208.1"/>
    <property type="molecule type" value="Genomic_DNA"/>
</dbReference>
<dbReference type="InterPro" id="IPR027271">
    <property type="entry name" value="Acetolactate_synth/TF_NikR_C"/>
</dbReference>
<dbReference type="NCBIfam" id="NF003381">
    <property type="entry name" value="PRK04460.1"/>
    <property type="match status" value="1"/>
</dbReference>
<dbReference type="OrthoDB" id="9806294at2"/>
<evidence type="ECO:0000256" key="7">
    <source>
        <dbReference type="HAMAP-Rule" id="MF_00476"/>
    </source>
</evidence>
<evidence type="ECO:0000259" key="9">
    <source>
        <dbReference type="Pfam" id="PF08753"/>
    </source>
</evidence>
<comment type="similarity">
    <text evidence="1 7">Belongs to the transcriptional regulatory CopG/NikR family.</text>
</comment>
<dbReference type="Gene3D" id="1.10.1220.10">
    <property type="entry name" value="Met repressor-like"/>
    <property type="match status" value="1"/>
</dbReference>
<evidence type="ECO:0000313" key="11">
    <source>
        <dbReference type="Proteomes" id="UP000249746"/>
    </source>
</evidence>
<proteinExistence type="inferred from homology"/>
<gene>
    <name evidence="10" type="ORF">B6S12_05155</name>
</gene>
<feature type="domain" description="Ribbon-helix-helix protein CopG" evidence="8">
    <location>
        <begin position="6"/>
        <end position="44"/>
    </location>
</feature>
<protein>
    <recommendedName>
        <fullName evidence="7">Putative nickel-responsive regulator</fullName>
    </recommendedName>
</protein>
<dbReference type="GO" id="GO:0003700">
    <property type="term" value="F:DNA-binding transcription factor activity"/>
    <property type="evidence" value="ECO:0007669"/>
    <property type="project" value="UniProtKB-UniRule"/>
</dbReference>
<accession>A0A2W6MY37</accession>
<dbReference type="NCBIfam" id="NF002169">
    <property type="entry name" value="PRK01002.1"/>
    <property type="match status" value="1"/>
</dbReference>
<keyword evidence="2 7" id="KW-0533">Nickel</keyword>
<evidence type="ECO:0000256" key="6">
    <source>
        <dbReference type="ARBA" id="ARBA00023163"/>
    </source>
</evidence>
<evidence type="ECO:0000256" key="4">
    <source>
        <dbReference type="ARBA" id="ARBA00023015"/>
    </source>
</evidence>
<feature type="binding site" evidence="7">
    <location>
        <position position="92"/>
    </location>
    <ligand>
        <name>Ni(2+)</name>
        <dbReference type="ChEBI" id="CHEBI:49786"/>
    </ligand>
</feature>
<dbReference type="InterPro" id="IPR045865">
    <property type="entry name" value="ACT-like_dom_sf"/>
</dbReference>
<dbReference type="SUPFAM" id="SSF47598">
    <property type="entry name" value="Ribbon-helix-helix"/>
    <property type="match status" value="1"/>
</dbReference>
<evidence type="ECO:0000313" key="10">
    <source>
        <dbReference type="EMBL" id="PZT48208.1"/>
    </source>
</evidence>
<name>A0A2W6MY37_9HELI</name>
<sequence length="139" mass="15944">MKDLIRFCVSLPKNLLEELDSNLTHGYSSRSEVIRDLIREKIIQKEWDTTQDESIGVLTIIYNHHHKELNQKLIDLQHAASHKTIQILCTTHTHINDNNCLETIMLKGDSREIEELSLKIGGLKGVKFSKLTKTLALDD</sequence>
<organism evidence="10 11">
    <name type="scientific">Helicobacter valdiviensis</name>
    <dbReference type="NCBI Taxonomy" id="1458358"/>
    <lineage>
        <taxon>Bacteria</taxon>
        <taxon>Pseudomonadati</taxon>
        <taxon>Campylobacterota</taxon>
        <taxon>Epsilonproteobacteria</taxon>
        <taxon>Campylobacterales</taxon>
        <taxon>Helicobacteraceae</taxon>
        <taxon>Helicobacter</taxon>
    </lineage>
</organism>
<dbReference type="GO" id="GO:0016151">
    <property type="term" value="F:nickel cation binding"/>
    <property type="evidence" value="ECO:0007669"/>
    <property type="project" value="UniProtKB-UniRule"/>
</dbReference>
<evidence type="ECO:0000256" key="3">
    <source>
        <dbReference type="ARBA" id="ARBA00022723"/>
    </source>
</evidence>
<dbReference type="GO" id="GO:0010045">
    <property type="term" value="P:response to nickel cation"/>
    <property type="evidence" value="ECO:0007669"/>
    <property type="project" value="InterPro"/>
</dbReference>
<feature type="binding site" evidence="7">
    <location>
        <position position="78"/>
    </location>
    <ligand>
        <name>Ni(2+)</name>
        <dbReference type="ChEBI" id="CHEBI:49786"/>
    </ligand>
</feature>
<dbReference type="InterPro" id="IPR014864">
    <property type="entry name" value="TF_NikR_Ni-bd_C"/>
</dbReference>
<feature type="binding site" evidence="7">
    <location>
        <position position="100"/>
    </location>
    <ligand>
        <name>Ni(2+)</name>
        <dbReference type="ChEBI" id="CHEBI:49786"/>
    </ligand>
</feature>
<keyword evidence="6 7" id="KW-0804">Transcription</keyword>
<comment type="caution">
    <text evidence="10">The sequence shown here is derived from an EMBL/GenBank/DDBJ whole genome shotgun (WGS) entry which is preliminary data.</text>
</comment>
<dbReference type="InterPro" id="IPR013321">
    <property type="entry name" value="Arc_rbn_hlx_hlx"/>
</dbReference>
<dbReference type="InterPro" id="IPR022988">
    <property type="entry name" value="Ni_resp_reg_NikR"/>
</dbReference>
<dbReference type="InterPro" id="IPR050192">
    <property type="entry name" value="CopG/NikR_regulator"/>
</dbReference>
<reference evidence="10 11" key="1">
    <citation type="submission" date="2017-03" db="EMBL/GenBank/DDBJ databases">
        <title>Genomic and clinical evidence uncovers the enterohepatic species Helicobacter valdiviensis as a potential human intestinal pathogen.</title>
        <authorList>
            <person name="Fresia P."/>
            <person name="Jara R."/>
            <person name="Sierra R."/>
            <person name="Ferres I."/>
            <person name="Greif G."/>
            <person name="Iraola G."/>
            <person name="Collado L."/>
        </authorList>
    </citation>
    <scope>NUCLEOTIDE SEQUENCE [LARGE SCALE GENOMIC DNA]</scope>
    <source>
        <strain evidence="10 11">WBE14</strain>
    </source>
</reference>
<evidence type="ECO:0000256" key="1">
    <source>
        <dbReference type="ARBA" id="ARBA00008478"/>
    </source>
</evidence>
<dbReference type="CDD" id="cd22231">
    <property type="entry name" value="RHH_NikR_HicB-like"/>
    <property type="match status" value="1"/>
</dbReference>
<dbReference type="NCBIfam" id="NF001884">
    <property type="entry name" value="PRK00630.1"/>
    <property type="match status" value="1"/>
</dbReference>
<dbReference type="Gene3D" id="3.30.70.1150">
    <property type="entry name" value="ACT-like. Chain A, domain 2"/>
    <property type="match status" value="1"/>
</dbReference>
<feature type="domain" description="Transcription factor NikR nickel binding C-terminal" evidence="9">
    <location>
        <begin position="55"/>
        <end position="133"/>
    </location>
</feature>